<comment type="caution">
    <text evidence="2">The sequence shown here is derived from an EMBL/GenBank/DDBJ whole genome shotgun (WGS) entry which is preliminary data.</text>
</comment>
<feature type="compositionally biased region" description="Low complexity" evidence="1">
    <location>
        <begin position="257"/>
        <end position="278"/>
    </location>
</feature>
<feature type="compositionally biased region" description="Low complexity" evidence="1">
    <location>
        <begin position="205"/>
        <end position="215"/>
    </location>
</feature>
<reference evidence="2 3" key="1">
    <citation type="submission" date="2020-07" db="EMBL/GenBank/DDBJ databases">
        <title>Sequencing the genomes of 1000 actinobacteria strains.</title>
        <authorList>
            <person name="Klenk H.-P."/>
        </authorList>
    </citation>
    <scope>NUCLEOTIDE SEQUENCE [LARGE SCALE GENOMIC DNA]</scope>
    <source>
        <strain evidence="2 3">DSM 22083</strain>
    </source>
</reference>
<keyword evidence="3" id="KW-1185">Reference proteome</keyword>
<feature type="region of interest" description="Disordered" evidence="1">
    <location>
        <begin position="190"/>
        <end position="351"/>
    </location>
</feature>
<sequence length="351" mass="36851">MTRRRPATGPLGTVTSSGRYDPASGVLRRSRSPLGDGYRRGRWLGGGRRLPLTPTAAVCPAVRGPMVLVAAGESSTKRRAGKGMLTGDARFVGQKGRRESRCGLSLGRCRTARAGTDLAERRKGSFRSRIAPPESTRLNSAQTVGTFPRERLRHPACSVTRPEPALGDDGAPGFPQERTGLSAARVRLADRAGRPTGRSRGNVSGTRVGPVTGPGPALGDEGAPGFPRERTGLSAARVRLADRAGRPTGRSRGNVSGTRVGPVTGPGPALGDDGAPGFPRERTRRGRGPGSAGRSGRSVHRAFPRERLRHPGQPAVTRPGPALGDDGASGFPRERLRHPAGPRYPARASAR</sequence>
<evidence type="ECO:0000313" key="2">
    <source>
        <dbReference type="EMBL" id="NYE70760.1"/>
    </source>
</evidence>
<organism evidence="2 3">
    <name type="scientific">Microlunatus parietis</name>
    <dbReference type="NCBI Taxonomy" id="682979"/>
    <lineage>
        <taxon>Bacteria</taxon>
        <taxon>Bacillati</taxon>
        <taxon>Actinomycetota</taxon>
        <taxon>Actinomycetes</taxon>
        <taxon>Propionibacteriales</taxon>
        <taxon>Propionibacteriaceae</taxon>
        <taxon>Microlunatus</taxon>
    </lineage>
</organism>
<gene>
    <name evidence="2" type="ORF">BKA15_002089</name>
</gene>
<dbReference type="EMBL" id="JACCBU010000001">
    <property type="protein sequence ID" value="NYE70760.1"/>
    <property type="molecule type" value="Genomic_DNA"/>
</dbReference>
<proteinExistence type="predicted"/>
<feature type="region of interest" description="Disordered" evidence="1">
    <location>
        <begin position="1"/>
        <end position="43"/>
    </location>
</feature>
<protein>
    <submittedName>
        <fullName evidence="2">Uncharacterized protein</fullName>
    </submittedName>
</protein>
<evidence type="ECO:0000313" key="3">
    <source>
        <dbReference type="Proteomes" id="UP000569914"/>
    </source>
</evidence>
<feature type="compositionally biased region" description="Basic residues" evidence="1">
    <location>
        <begin position="297"/>
        <end position="310"/>
    </location>
</feature>
<evidence type="ECO:0000256" key="1">
    <source>
        <dbReference type="SAM" id="MobiDB-lite"/>
    </source>
</evidence>
<dbReference type="Proteomes" id="UP000569914">
    <property type="component" value="Unassembled WGS sequence"/>
</dbReference>
<name>A0A7Y9I5N1_9ACTN</name>
<dbReference type="AlphaFoldDB" id="A0A7Y9I5N1"/>
<accession>A0A7Y9I5N1</accession>